<gene>
    <name evidence="2" type="ORF">CEE37_04250</name>
</gene>
<sequence>MIILIPIHLSYASEQYTVPRINGVVELDGPSYEPVWNGIEPLPVIMHSPNFGSEPTERTEILIAYDDDYLYIAGRLYDSEPEKIQAPSKKRDDLNLYNDWFGLIIDSFNDKENALAFFTTPSGLKLDMTVFGDAVGDFPINPSWNAFWDVATARDERGWFAEIRIPFSSLRFQADDGRVVMGLTTWRSIARKNETIIYPSISPDYGFWSIFKPSLAKEVVLTGIRSKKALYISPYFLGGYGQSWELDDAETSYAKSENPADEVGLDVKYGLTSNLTLDITVNTDFAQVEADDQQINLTRFSLFFPEKRLFFQERASNFEFNMGGHDRLFYSRRIGIYDEGQVSIYGGAKLVGRAGVWDLGFLDMQTAPAEDITSENFGVFRVRRQVINQNTYVGGIVTSRAGADGAYNTAYGVDGIFRISEKDYLQFNWAQTFEDDQRNEILSLDPSRMRVSWERRTIDGLAFDLTYSRAGDRYNPGMGYEQREDYSRFGNEILYGWFPGEESPLYNHQLFVKGSVVQRNSDGSTESSEIEPGWQFEYKSGYFGELSVKAVQESVTDTFSLSDDVEVPPGVYSFNSLECEFSSPMSGTFLLSGGIEGGTFYDGSRRSANIFALLNLPCNLELSSYYEINWITFPDRDQELFAHIGRLRGLFMPSTKLSLSAFIQYNSADNIIVGNARLRYNPSEGRDLYLVYDECMNTDRFRDDPVFPTTNNRTILLKYTHTFRFEG</sequence>
<dbReference type="InterPro" id="IPR045670">
    <property type="entry name" value="DUF5916"/>
</dbReference>
<dbReference type="Pfam" id="PF19313">
    <property type="entry name" value="DUF5916"/>
    <property type="match status" value="1"/>
</dbReference>
<dbReference type="SUPFAM" id="SSF49344">
    <property type="entry name" value="CBD9-like"/>
    <property type="match status" value="1"/>
</dbReference>
<proteinExistence type="predicted"/>
<name>A0A532V466_UNCL8</name>
<comment type="caution">
    <text evidence="2">The sequence shown here is derived from an EMBL/GenBank/DDBJ whole genome shotgun (WGS) entry which is preliminary data.</text>
</comment>
<protein>
    <recommendedName>
        <fullName evidence="1">DUF5916 domain-containing protein</fullName>
    </recommendedName>
</protein>
<evidence type="ECO:0000313" key="3">
    <source>
        <dbReference type="Proteomes" id="UP000319619"/>
    </source>
</evidence>
<dbReference type="AlphaFoldDB" id="A0A532V466"/>
<dbReference type="CDD" id="cd09618">
    <property type="entry name" value="CBM9_like_2"/>
    <property type="match status" value="1"/>
</dbReference>
<accession>A0A532V466</accession>
<feature type="domain" description="DUF5916" evidence="1">
    <location>
        <begin position="257"/>
        <end position="338"/>
    </location>
</feature>
<evidence type="ECO:0000313" key="2">
    <source>
        <dbReference type="EMBL" id="TKJ41787.1"/>
    </source>
</evidence>
<dbReference type="EMBL" id="NJBN01000002">
    <property type="protein sequence ID" value="TKJ41787.1"/>
    <property type="molecule type" value="Genomic_DNA"/>
</dbReference>
<organism evidence="2 3">
    <name type="scientific">candidate division LCP-89 bacterium B3_LCP</name>
    <dbReference type="NCBI Taxonomy" id="2012998"/>
    <lineage>
        <taxon>Bacteria</taxon>
        <taxon>Pseudomonadati</taxon>
        <taxon>Bacteria division LCP-89</taxon>
    </lineage>
</organism>
<dbReference type="Proteomes" id="UP000319619">
    <property type="component" value="Unassembled WGS sequence"/>
</dbReference>
<evidence type="ECO:0000259" key="1">
    <source>
        <dbReference type="Pfam" id="PF19313"/>
    </source>
</evidence>
<dbReference type="Gene3D" id="2.60.40.1190">
    <property type="match status" value="1"/>
</dbReference>
<reference evidence="2 3" key="1">
    <citation type="submission" date="2017-06" db="EMBL/GenBank/DDBJ databases">
        <title>Novel microbial phyla capable of carbon fixation and sulfur reduction in deep-sea sediments.</title>
        <authorList>
            <person name="Huang J."/>
            <person name="Baker B."/>
            <person name="Wang Y."/>
        </authorList>
    </citation>
    <scope>NUCLEOTIDE SEQUENCE [LARGE SCALE GENOMIC DNA]</scope>
    <source>
        <strain evidence="2">B3_LCP</strain>
    </source>
</reference>